<comment type="caution">
    <text evidence="6">The sequence shown here is derived from an EMBL/GenBank/DDBJ whole genome shotgun (WGS) entry which is preliminary data.</text>
</comment>
<dbReference type="InterPro" id="IPR011711">
    <property type="entry name" value="GntR_C"/>
</dbReference>
<dbReference type="InterPro" id="IPR008920">
    <property type="entry name" value="TF_FadR/GntR_C"/>
</dbReference>
<sequence>MKQETPVKKLKRSNLSEDAYTYVRDLFLNGNQYEPGDKVSVEELSRGLGVSRTPLWGAINRLEAEGIVEIVPRQGVYLIRYDPRRALDIYEAREVLEGMAARLAAQRITPSQVAALKRGVDEQRRSFEDGNIEGYYATALDFHDKVASIAQNKVIEELLQSIFARMRVMRLQRQSMPMRLPQSTDDHSLIIAALEAGDPDAAEREARAHIRKLADQIRSEMARAEAESRPAAKSRGGAKRTGNAAPDAARGAAPSRRRTAAGA</sequence>
<dbReference type="Proteomes" id="UP000269692">
    <property type="component" value="Unassembled WGS sequence"/>
</dbReference>
<dbReference type="Pfam" id="PF07729">
    <property type="entry name" value="FCD"/>
    <property type="match status" value="1"/>
</dbReference>
<evidence type="ECO:0000259" key="5">
    <source>
        <dbReference type="PROSITE" id="PS50949"/>
    </source>
</evidence>
<dbReference type="Pfam" id="PF00392">
    <property type="entry name" value="GntR"/>
    <property type="match status" value="1"/>
</dbReference>
<dbReference type="InterPro" id="IPR000524">
    <property type="entry name" value="Tscrpt_reg_HTH_GntR"/>
</dbReference>
<dbReference type="RefSeq" id="WP_121623399.1">
    <property type="nucleotide sequence ID" value="NZ_JACIIW010000001.1"/>
</dbReference>
<dbReference type="GO" id="GO:0003700">
    <property type="term" value="F:DNA-binding transcription factor activity"/>
    <property type="evidence" value="ECO:0007669"/>
    <property type="project" value="InterPro"/>
</dbReference>
<dbReference type="SMART" id="SM00345">
    <property type="entry name" value="HTH_GNTR"/>
    <property type="match status" value="1"/>
</dbReference>
<dbReference type="GO" id="GO:0043565">
    <property type="term" value="F:sequence-specific DNA binding"/>
    <property type="evidence" value="ECO:0007669"/>
    <property type="project" value="InterPro"/>
</dbReference>
<dbReference type="PANTHER" id="PTHR43537:SF24">
    <property type="entry name" value="GLUCONATE OPERON TRANSCRIPTIONAL REPRESSOR"/>
    <property type="match status" value="1"/>
</dbReference>
<keyword evidence="3" id="KW-0804">Transcription</keyword>
<protein>
    <submittedName>
        <fullName evidence="6">GntR family transcriptional regulator</fullName>
    </submittedName>
</protein>
<keyword evidence="7" id="KW-1185">Reference proteome</keyword>
<dbReference type="PROSITE" id="PS50949">
    <property type="entry name" value="HTH_GNTR"/>
    <property type="match status" value="1"/>
</dbReference>
<accession>A0A3L7ACZ1</accession>
<feature type="compositionally biased region" description="Basic and acidic residues" evidence="4">
    <location>
        <begin position="219"/>
        <end position="230"/>
    </location>
</feature>
<name>A0A3L7ACZ1_9HYPH</name>
<evidence type="ECO:0000313" key="7">
    <source>
        <dbReference type="Proteomes" id="UP000269692"/>
    </source>
</evidence>
<dbReference type="InterPro" id="IPR036390">
    <property type="entry name" value="WH_DNA-bd_sf"/>
</dbReference>
<dbReference type="OrthoDB" id="9788098at2"/>
<feature type="region of interest" description="Disordered" evidence="4">
    <location>
        <begin position="219"/>
        <end position="263"/>
    </location>
</feature>
<dbReference type="SMART" id="SM00895">
    <property type="entry name" value="FCD"/>
    <property type="match status" value="1"/>
</dbReference>
<evidence type="ECO:0000256" key="2">
    <source>
        <dbReference type="ARBA" id="ARBA00023125"/>
    </source>
</evidence>
<proteinExistence type="predicted"/>
<dbReference type="SUPFAM" id="SSF48008">
    <property type="entry name" value="GntR ligand-binding domain-like"/>
    <property type="match status" value="1"/>
</dbReference>
<evidence type="ECO:0000256" key="3">
    <source>
        <dbReference type="ARBA" id="ARBA00023163"/>
    </source>
</evidence>
<keyword evidence="1" id="KW-0805">Transcription regulation</keyword>
<evidence type="ECO:0000256" key="1">
    <source>
        <dbReference type="ARBA" id="ARBA00023015"/>
    </source>
</evidence>
<evidence type="ECO:0000256" key="4">
    <source>
        <dbReference type="SAM" id="MobiDB-lite"/>
    </source>
</evidence>
<feature type="compositionally biased region" description="Low complexity" evidence="4">
    <location>
        <begin position="244"/>
        <end position="254"/>
    </location>
</feature>
<dbReference type="EMBL" id="RCTF01000008">
    <property type="protein sequence ID" value="RLP78346.1"/>
    <property type="molecule type" value="Genomic_DNA"/>
</dbReference>
<gene>
    <name evidence="6" type="ORF">D9R14_11085</name>
</gene>
<organism evidence="6 7">
    <name type="scientific">Xanthobacter tagetidis</name>
    <dbReference type="NCBI Taxonomy" id="60216"/>
    <lineage>
        <taxon>Bacteria</taxon>
        <taxon>Pseudomonadati</taxon>
        <taxon>Pseudomonadota</taxon>
        <taxon>Alphaproteobacteria</taxon>
        <taxon>Hyphomicrobiales</taxon>
        <taxon>Xanthobacteraceae</taxon>
        <taxon>Xanthobacter</taxon>
    </lineage>
</organism>
<dbReference type="SUPFAM" id="SSF46785">
    <property type="entry name" value="Winged helix' DNA-binding domain"/>
    <property type="match status" value="1"/>
</dbReference>
<dbReference type="Gene3D" id="1.10.10.10">
    <property type="entry name" value="Winged helix-like DNA-binding domain superfamily/Winged helix DNA-binding domain"/>
    <property type="match status" value="1"/>
</dbReference>
<dbReference type="InterPro" id="IPR000485">
    <property type="entry name" value="AsnC-type_HTH_dom"/>
</dbReference>
<dbReference type="PRINTS" id="PR00033">
    <property type="entry name" value="HTHASNC"/>
</dbReference>
<evidence type="ECO:0000313" key="6">
    <source>
        <dbReference type="EMBL" id="RLP78346.1"/>
    </source>
</evidence>
<dbReference type="InterPro" id="IPR036388">
    <property type="entry name" value="WH-like_DNA-bd_sf"/>
</dbReference>
<dbReference type="PANTHER" id="PTHR43537">
    <property type="entry name" value="TRANSCRIPTIONAL REGULATOR, GNTR FAMILY"/>
    <property type="match status" value="1"/>
</dbReference>
<dbReference type="AlphaFoldDB" id="A0A3L7ACZ1"/>
<keyword evidence="2" id="KW-0238">DNA-binding</keyword>
<feature type="domain" description="HTH gntR-type" evidence="5">
    <location>
        <begin position="13"/>
        <end position="81"/>
    </location>
</feature>
<dbReference type="Gene3D" id="1.20.120.530">
    <property type="entry name" value="GntR ligand-binding domain-like"/>
    <property type="match status" value="1"/>
</dbReference>
<reference evidence="6 7" key="1">
    <citation type="submission" date="2018-10" db="EMBL/GenBank/DDBJ databases">
        <title>Xanthobacter tagetidis genome sequencing and assembly.</title>
        <authorList>
            <person name="Maclea K.S."/>
            <person name="Goen A.E."/>
            <person name="Fatima S.A."/>
        </authorList>
    </citation>
    <scope>NUCLEOTIDE SEQUENCE [LARGE SCALE GENOMIC DNA]</scope>
    <source>
        <strain evidence="6 7">ATCC 700314</strain>
    </source>
</reference>